<organism evidence="3">
    <name type="scientific">bioreactor metagenome</name>
    <dbReference type="NCBI Taxonomy" id="1076179"/>
    <lineage>
        <taxon>unclassified sequences</taxon>
        <taxon>metagenomes</taxon>
        <taxon>ecological metagenomes</taxon>
    </lineage>
</organism>
<dbReference type="Gene3D" id="2.40.50.1020">
    <property type="entry name" value="LytTr DNA-binding domain"/>
    <property type="match status" value="1"/>
</dbReference>
<accession>A0A644VDB2</accession>
<dbReference type="InterPro" id="IPR007492">
    <property type="entry name" value="LytTR_DNA-bd_dom"/>
</dbReference>
<keyword evidence="1" id="KW-1133">Transmembrane helix</keyword>
<dbReference type="SMART" id="SM00850">
    <property type="entry name" value="LytTR"/>
    <property type="match status" value="1"/>
</dbReference>
<protein>
    <recommendedName>
        <fullName evidence="2">HTH LytTR-type domain-containing protein</fullName>
    </recommendedName>
</protein>
<dbReference type="PROSITE" id="PS50930">
    <property type="entry name" value="HTH_LYTTR"/>
    <property type="match status" value="1"/>
</dbReference>
<comment type="caution">
    <text evidence="3">The sequence shown here is derived from an EMBL/GenBank/DDBJ whole genome shotgun (WGS) entry which is preliminary data.</text>
</comment>
<evidence type="ECO:0000259" key="2">
    <source>
        <dbReference type="PROSITE" id="PS50930"/>
    </source>
</evidence>
<keyword evidence="1" id="KW-0472">Membrane</keyword>
<feature type="transmembrane region" description="Helical" evidence="1">
    <location>
        <begin position="148"/>
        <end position="172"/>
    </location>
</feature>
<name>A0A644VDB2_9ZZZZ</name>
<sequence length="300" mass="35212">MPGSKRELVNFTFIESAIFTLIWLIVFLIPLITNYTESRVLWDRVIVSWIKTASFLLVFALNIYVLIPRYLKRKQYERYILLILAVTPLIVCFSIQTENNYINKAITGMPPMELGPGMPPMELSEKMPPPAGFKLQKQSVETSAEMQFLQIFAIALLVIGIGTTYKVFLFWIEEEKQKKQLQEQVHQDNQHVDEYIYVKSNLKVVKVLISDILYIESANEYIKIYLNKGESITTFMRLKNIEAKLPADKFMRVQRSFIVNLDKIQTVEKNRIFIEQKKFIPIGEQYKENFQQYLGRNFIK</sequence>
<dbReference type="PANTHER" id="PTHR37299:SF1">
    <property type="entry name" value="STAGE 0 SPORULATION PROTEIN A HOMOLOG"/>
    <property type="match status" value="1"/>
</dbReference>
<gene>
    <name evidence="3" type="ORF">SDC9_35393</name>
</gene>
<dbReference type="EMBL" id="VSSQ01000278">
    <property type="protein sequence ID" value="MPL89359.1"/>
    <property type="molecule type" value="Genomic_DNA"/>
</dbReference>
<dbReference type="PANTHER" id="PTHR37299">
    <property type="entry name" value="TRANSCRIPTIONAL REGULATOR-RELATED"/>
    <property type="match status" value="1"/>
</dbReference>
<dbReference type="GO" id="GO:0003677">
    <property type="term" value="F:DNA binding"/>
    <property type="evidence" value="ECO:0007669"/>
    <property type="project" value="InterPro"/>
</dbReference>
<dbReference type="InterPro" id="IPR046947">
    <property type="entry name" value="LytR-like"/>
</dbReference>
<proteinExistence type="predicted"/>
<dbReference type="AlphaFoldDB" id="A0A644VDB2"/>
<feature type="transmembrane region" description="Helical" evidence="1">
    <location>
        <begin position="79"/>
        <end position="96"/>
    </location>
</feature>
<evidence type="ECO:0000313" key="3">
    <source>
        <dbReference type="EMBL" id="MPL89359.1"/>
    </source>
</evidence>
<keyword evidence="1" id="KW-0812">Transmembrane</keyword>
<evidence type="ECO:0000256" key="1">
    <source>
        <dbReference type="SAM" id="Phobius"/>
    </source>
</evidence>
<dbReference type="GO" id="GO:0000156">
    <property type="term" value="F:phosphorelay response regulator activity"/>
    <property type="evidence" value="ECO:0007669"/>
    <property type="project" value="InterPro"/>
</dbReference>
<reference evidence="3" key="1">
    <citation type="submission" date="2019-08" db="EMBL/GenBank/DDBJ databases">
        <authorList>
            <person name="Kucharzyk K."/>
            <person name="Murdoch R.W."/>
            <person name="Higgins S."/>
            <person name="Loffler F."/>
        </authorList>
    </citation>
    <scope>NUCLEOTIDE SEQUENCE</scope>
</reference>
<feature type="transmembrane region" description="Helical" evidence="1">
    <location>
        <begin position="45"/>
        <end position="67"/>
    </location>
</feature>
<feature type="transmembrane region" description="Helical" evidence="1">
    <location>
        <begin position="12"/>
        <end position="33"/>
    </location>
</feature>
<feature type="domain" description="HTH LytTR-type" evidence="2">
    <location>
        <begin position="196"/>
        <end position="296"/>
    </location>
</feature>
<dbReference type="Pfam" id="PF04397">
    <property type="entry name" value="LytTR"/>
    <property type="match status" value="1"/>
</dbReference>